<comment type="caution">
    <text evidence="4">The sequence shown here is derived from an EMBL/GenBank/DDBJ whole genome shotgun (WGS) entry which is preliminary data.</text>
</comment>
<dbReference type="SMART" id="SM00382">
    <property type="entry name" value="AAA"/>
    <property type="match status" value="1"/>
</dbReference>
<evidence type="ECO:0000313" key="5">
    <source>
        <dbReference type="Proteomes" id="UP001232536"/>
    </source>
</evidence>
<keyword evidence="2 4" id="KW-0067">ATP-binding</keyword>
<evidence type="ECO:0000259" key="3">
    <source>
        <dbReference type="PROSITE" id="PS50893"/>
    </source>
</evidence>
<dbReference type="RefSeq" id="WP_304600629.1">
    <property type="nucleotide sequence ID" value="NZ_JAUQYP010000001.1"/>
</dbReference>
<dbReference type="CDD" id="cd03230">
    <property type="entry name" value="ABC_DR_subfamily_A"/>
    <property type="match status" value="1"/>
</dbReference>
<sequence>MSAQQAWGVRDLTVTFGDVVALDDVSVDVPDGQVVGLVGGDGAGKTTVLRALVGEVRAQRGSVHAPPASRIGYLPASSGSWAELSVRENVDFVGKSFGLRGPALAARSETLLERAGLTGARDRLARQLSGGMRRKLGFCLAVLAEPELLVLDEPSTGVDPVSRVELWRLVSEAAARGTAVVMSTTYLDEAERCAALVVLDDGHVLVSGPPDQALDAVTGTVTVTTSPTHPERAWRRGREHHEWWPPGERAHGQVVTPDLEDVVIAASLARRAGVPA</sequence>
<name>A0ABT9DDD5_9CELL</name>
<dbReference type="InterPro" id="IPR027417">
    <property type="entry name" value="P-loop_NTPase"/>
</dbReference>
<evidence type="ECO:0000256" key="2">
    <source>
        <dbReference type="ARBA" id="ARBA00022840"/>
    </source>
</evidence>
<evidence type="ECO:0000256" key="1">
    <source>
        <dbReference type="ARBA" id="ARBA00022741"/>
    </source>
</evidence>
<gene>
    <name evidence="4" type="ORF">Q6348_07245</name>
</gene>
<dbReference type="PANTHER" id="PTHR43038:SF3">
    <property type="entry name" value="ABC TRANSPORTER G FAMILY MEMBER 20 ISOFORM X1"/>
    <property type="match status" value="1"/>
</dbReference>
<dbReference type="GO" id="GO:0005524">
    <property type="term" value="F:ATP binding"/>
    <property type="evidence" value="ECO:0007669"/>
    <property type="project" value="UniProtKB-KW"/>
</dbReference>
<dbReference type="PANTHER" id="PTHR43038">
    <property type="entry name" value="ATP-BINDING CASSETTE, SUB-FAMILY H, MEMBER 1"/>
    <property type="match status" value="1"/>
</dbReference>
<dbReference type="PROSITE" id="PS50893">
    <property type="entry name" value="ABC_TRANSPORTER_2"/>
    <property type="match status" value="1"/>
</dbReference>
<keyword evidence="1" id="KW-0547">Nucleotide-binding</keyword>
<proteinExistence type="predicted"/>
<evidence type="ECO:0000313" key="4">
    <source>
        <dbReference type="EMBL" id="MDO8106992.1"/>
    </source>
</evidence>
<feature type="domain" description="ABC transporter" evidence="3">
    <location>
        <begin position="7"/>
        <end position="226"/>
    </location>
</feature>
<dbReference type="Pfam" id="PF00005">
    <property type="entry name" value="ABC_tran"/>
    <property type="match status" value="1"/>
</dbReference>
<protein>
    <submittedName>
        <fullName evidence="4">ABC transporter ATP-binding protein</fullName>
    </submittedName>
</protein>
<keyword evidence="5" id="KW-1185">Reference proteome</keyword>
<dbReference type="Gene3D" id="3.40.50.300">
    <property type="entry name" value="P-loop containing nucleotide triphosphate hydrolases"/>
    <property type="match status" value="1"/>
</dbReference>
<dbReference type="InterPro" id="IPR017871">
    <property type="entry name" value="ABC_transporter-like_CS"/>
</dbReference>
<dbReference type="EMBL" id="JAUQYP010000001">
    <property type="protein sequence ID" value="MDO8106992.1"/>
    <property type="molecule type" value="Genomic_DNA"/>
</dbReference>
<accession>A0ABT9DDD5</accession>
<dbReference type="InterPro" id="IPR003593">
    <property type="entry name" value="AAA+_ATPase"/>
</dbReference>
<dbReference type="SUPFAM" id="SSF52540">
    <property type="entry name" value="P-loop containing nucleoside triphosphate hydrolases"/>
    <property type="match status" value="1"/>
</dbReference>
<reference evidence="4 5" key="1">
    <citation type="submission" date="2023-07" db="EMBL/GenBank/DDBJ databases">
        <title>Description of novel actinomycetes strains, isolated from tidal flat sediment.</title>
        <authorList>
            <person name="Lu C."/>
        </authorList>
    </citation>
    <scope>NUCLEOTIDE SEQUENCE [LARGE SCALE GENOMIC DNA]</scope>
    <source>
        <strain evidence="4 5">SYSU T00b441</strain>
    </source>
</reference>
<dbReference type="InterPro" id="IPR003439">
    <property type="entry name" value="ABC_transporter-like_ATP-bd"/>
</dbReference>
<dbReference type="Proteomes" id="UP001232536">
    <property type="component" value="Unassembled WGS sequence"/>
</dbReference>
<organism evidence="4 5">
    <name type="scientific">Actinotalea lenta</name>
    <dbReference type="NCBI Taxonomy" id="3064654"/>
    <lineage>
        <taxon>Bacteria</taxon>
        <taxon>Bacillati</taxon>
        <taxon>Actinomycetota</taxon>
        <taxon>Actinomycetes</taxon>
        <taxon>Micrococcales</taxon>
        <taxon>Cellulomonadaceae</taxon>
        <taxon>Actinotalea</taxon>
    </lineage>
</organism>
<dbReference type="PROSITE" id="PS00211">
    <property type="entry name" value="ABC_TRANSPORTER_1"/>
    <property type="match status" value="1"/>
</dbReference>